<keyword evidence="6 11" id="KW-0472">Membrane</keyword>
<dbReference type="Gene3D" id="1.10.287.70">
    <property type="match status" value="1"/>
</dbReference>
<dbReference type="SUPFAM" id="SSF53850">
    <property type="entry name" value="Periplasmic binding protein-like II"/>
    <property type="match status" value="1"/>
</dbReference>
<evidence type="ECO:0000313" key="14">
    <source>
        <dbReference type="Proteomes" id="UP000515154"/>
    </source>
</evidence>
<keyword evidence="4 11" id="KW-1133">Transmembrane helix</keyword>
<dbReference type="GO" id="GO:0015276">
    <property type="term" value="F:ligand-gated monoatomic ion channel activity"/>
    <property type="evidence" value="ECO:0007669"/>
    <property type="project" value="InterPro"/>
</dbReference>
<feature type="domain" description="Ionotropic glutamate receptor C-terminal" evidence="12">
    <location>
        <begin position="61"/>
        <end position="118"/>
    </location>
</feature>
<dbReference type="InterPro" id="IPR019594">
    <property type="entry name" value="Glu/Gly-bd"/>
</dbReference>
<organism evidence="14 15">
    <name type="scientific">Octopus sinensis</name>
    <name type="common">East Asian common octopus</name>
    <dbReference type="NCBI Taxonomy" id="2607531"/>
    <lineage>
        <taxon>Eukaryota</taxon>
        <taxon>Metazoa</taxon>
        <taxon>Spiralia</taxon>
        <taxon>Lophotrochozoa</taxon>
        <taxon>Mollusca</taxon>
        <taxon>Cephalopoda</taxon>
        <taxon>Coleoidea</taxon>
        <taxon>Octopodiformes</taxon>
        <taxon>Octopoda</taxon>
        <taxon>Incirrata</taxon>
        <taxon>Octopodidae</taxon>
        <taxon>Octopus</taxon>
    </lineage>
</organism>
<evidence type="ECO:0000256" key="7">
    <source>
        <dbReference type="ARBA" id="ARBA00023170"/>
    </source>
</evidence>
<dbReference type="AlphaFoldDB" id="A0A6P7TYS3"/>
<evidence type="ECO:0000259" key="13">
    <source>
        <dbReference type="Pfam" id="PF10613"/>
    </source>
</evidence>
<dbReference type="Pfam" id="PF00060">
    <property type="entry name" value="Lig_chan"/>
    <property type="match status" value="1"/>
</dbReference>
<evidence type="ECO:0000256" key="10">
    <source>
        <dbReference type="ARBA" id="ARBA00023303"/>
    </source>
</evidence>
<gene>
    <name evidence="15" type="primary">LOC115230994</name>
</gene>
<keyword evidence="10" id="KW-0407">Ion channel</keyword>
<keyword evidence="5" id="KW-0406">Ion transport</keyword>
<feature type="domain" description="Ionotropic glutamate receptor L-glutamate and glycine-binding" evidence="13">
    <location>
        <begin position="1"/>
        <end position="45"/>
    </location>
</feature>
<feature type="transmembrane region" description="Helical" evidence="11">
    <location>
        <begin position="63"/>
        <end position="82"/>
    </location>
</feature>
<keyword evidence="9" id="KW-1071">Ligand-gated ion channel</keyword>
<evidence type="ECO:0000256" key="6">
    <source>
        <dbReference type="ARBA" id="ARBA00023136"/>
    </source>
</evidence>
<name>A0A6P7TYS3_9MOLL</name>
<evidence type="ECO:0000256" key="11">
    <source>
        <dbReference type="SAM" id="Phobius"/>
    </source>
</evidence>
<comment type="subcellular location">
    <subcellularLocation>
        <location evidence="1">Membrane</location>
        <topology evidence="1">Multi-pass membrane protein</topology>
    </subcellularLocation>
</comment>
<evidence type="ECO:0000313" key="15">
    <source>
        <dbReference type="RefSeq" id="XP_029656948.2"/>
    </source>
</evidence>
<dbReference type="Gene3D" id="3.40.190.10">
    <property type="entry name" value="Periplasmic binding protein-like II"/>
    <property type="match status" value="1"/>
</dbReference>
<dbReference type="InterPro" id="IPR001320">
    <property type="entry name" value="Iontro_rcpt_C"/>
</dbReference>
<evidence type="ECO:0000256" key="5">
    <source>
        <dbReference type="ARBA" id="ARBA00023065"/>
    </source>
</evidence>
<protein>
    <submittedName>
        <fullName evidence="15">Glutamate receptor ionotropic, kainate 2</fullName>
    </submittedName>
</protein>
<dbReference type="Proteomes" id="UP000515154">
    <property type="component" value="Unplaced"/>
</dbReference>
<proteinExistence type="predicted"/>
<keyword evidence="7 15" id="KW-0675">Receptor</keyword>
<dbReference type="PANTHER" id="PTHR18966">
    <property type="entry name" value="IONOTROPIC GLUTAMATE RECEPTOR"/>
    <property type="match status" value="1"/>
</dbReference>
<sequence length="119" mass="13727">MVGELIERKAELAVAGMSITYKREKVIDFTKPFLNLGITILYKKPMKKPPKLFSFLSPLTSEVWVYIIAAYLVVSFMLYIIARLSPYEWYESGSDELDNQFTVLNSLWFTIGCLMQQGK</sequence>
<evidence type="ECO:0000256" key="2">
    <source>
        <dbReference type="ARBA" id="ARBA00022448"/>
    </source>
</evidence>
<accession>A0A6P7TYS3</accession>
<dbReference type="Pfam" id="PF10613">
    <property type="entry name" value="Lig_chan-Glu_bd"/>
    <property type="match status" value="1"/>
</dbReference>
<keyword evidence="2" id="KW-0813">Transport</keyword>
<evidence type="ECO:0000256" key="9">
    <source>
        <dbReference type="ARBA" id="ARBA00023286"/>
    </source>
</evidence>
<dbReference type="KEGG" id="osn:115230994"/>
<feature type="non-terminal residue" evidence="15">
    <location>
        <position position="119"/>
    </location>
</feature>
<keyword evidence="3 11" id="KW-0812">Transmembrane</keyword>
<keyword evidence="8" id="KW-0325">Glycoprotein</keyword>
<evidence type="ECO:0000256" key="3">
    <source>
        <dbReference type="ARBA" id="ARBA00022692"/>
    </source>
</evidence>
<dbReference type="RefSeq" id="XP_029656948.2">
    <property type="nucleotide sequence ID" value="XM_029801088.2"/>
</dbReference>
<dbReference type="GO" id="GO:0016020">
    <property type="term" value="C:membrane"/>
    <property type="evidence" value="ECO:0007669"/>
    <property type="project" value="UniProtKB-SubCell"/>
</dbReference>
<evidence type="ECO:0000256" key="4">
    <source>
        <dbReference type="ARBA" id="ARBA00022989"/>
    </source>
</evidence>
<evidence type="ECO:0000256" key="8">
    <source>
        <dbReference type="ARBA" id="ARBA00023180"/>
    </source>
</evidence>
<evidence type="ECO:0000256" key="1">
    <source>
        <dbReference type="ARBA" id="ARBA00004141"/>
    </source>
</evidence>
<evidence type="ECO:0000259" key="12">
    <source>
        <dbReference type="Pfam" id="PF00060"/>
    </source>
</evidence>
<dbReference type="InterPro" id="IPR015683">
    <property type="entry name" value="Ionotropic_Glu_rcpt"/>
</dbReference>
<keyword evidence="14" id="KW-1185">Reference proteome</keyword>
<reference evidence="15" key="1">
    <citation type="submission" date="2025-08" db="UniProtKB">
        <authorList>
            <consortium name="RefSeq"/>
        </authorList>
    </citation>
    <scope>IDENTIFICATION</scope>
</reference>